<dbReference type="Proteomes" id="UP001199106">
    <property type="component" value="Unassembled WGS sequence"/>
</dbReference>
<evidence type="ECO:0000256" key="2">
    <source>
        <dbReference type="PROSITE-ProRule" id="PRU00285"/>
    </source>
</evidence>
<feature type="region of interest" description="Disordered" evidence="4">
    <location>
        <begin position="143"/>
        <end position="300"/>
    </location>
</feature>
<evidence type="ECO:0000256" key="4">
    <source>
        <dbReference type="SAM" id="MobiDB-lite"/>
    </source>
</evidence>
<comment type="similarity">
    <text evidence="2 3">Belongs to the small heat shock protein (HSP20) family.</text>
</comment>
<evidence type="ECO:0000256" key="1">
    <source>
        <dbReference type="ARBA" id="ARBA00023016"/>
    </source>
</evidence>
<dbReference type="SUPFAM" id="SSF49764">
    <property type="entry name" value="HSP20-like chaperones"/>
    <property type="match status" value="1"/>
</dbReference>
<dbReference type="InterPro" id="IPR031107">
    <property type="entry name" value="Small_HSP"/>
</dbReference>
<dbReference type="PROSITE" id="PS01031">
    <property type="entry name" value="SHSP"/>
    <property type="match status" value="1"/>
</dbReference>
<dbReference type="PANTHER" id="PTHR11527">
    <property type="entry name" value="HEAT-SHOCK PROTEIN 20 FAMILY MEMBER"/>
    <property type="match status" value="1"/>
</dbReference>
<dbReference type="EMBL" id="JAANER010000009">
    <property type="protein sequence ID" value="KAG9186356.1"/>
    <property type="molecule type" value="Genomic_DNA"/>
</dbReference>
<feature type="domain" description="SHSP" evidence="5">
    <location>
        <begin position="90"/>
        <end position="344"/>
    </location>
</feature>
<feature type="compositionally biased region" description="Basic and acidic residues" evidence="4">
    <location>
        <begin position="241"/>
        <end position="265"/>
    </location>
</feature>
<comment type="caution">
    <text evidence="6">The sequence shown here is derived from an EMBL/GenBank/DDBJ whole genome shotgun (WGS) entry which is preliminary data.</text>
</comment>
<evidence type="ECO:0000313" key="7">
    <source>
        <dbReference type="Proteomes" id="UP001199106"/>
    </source>
</evidence>
<protein>
    <recommendedName>
        <fullName evidence="5">SHSP domain-containing protein</fullName>
    </recommendedName>
</protein>
<dbReference type="AlphaFoldDB" id="A0AAD4I795"/>
<gene>
    <name evidence="6" type="ORF">G6011_02912</name>
</gene>
<feature type="compositionally biased region" description="Low complexity" evidence="4">
    <location>
        <begin position="143"/>
        <end position="161"/>
    </location>
</feature>
<organism evidence="6 7">
    <name type="scientific">Alternaria panax</name>
    <dbReference type="NCBI Taxonomy" id="48097"/>
    <lineage>
        <taxon>Eukaryota</taxon>
        <taxon>Fungi</taxon>
        <taxon>Dikarya</taxon>
        <taxon>Ascomycota</taxon>
        <taxon>Pezizomycotina</taxon>
        <taxon>Dothideomycetes</taxon>
        <taxon>Pleosporomycetidae</taxon>
        <taxon>Pleosporales</taxon>
        <taxon>Pleosporineae</taxon>
        <taxon>Pleosporaceae</taxon>
        <taxon>Alternaria</taxon>
        <taxon>Alternaria sect. Panax</taxon>
    </lineage>
</organism>
<name>A0AAD4I795_9PLEO</name>
<dbReference type="Gene3D" id="2.60.40.790">
    <property type="match status" value="2"/>
</dbReference>
<dbReference type="CDD" id="cd06464">
    <property type="entry name" value="ACD_sHsps-like"/>
    <property type="match status" value="1"/>
</dbReference>
<evidence type="ECO:0000259" key="5">
    <source>
        <dbReference type="PROSITE" id="PS01031"/>
    </source>
</evidence>
<sequence length="344" mass="38757">MAFVLTPRFAPAYQAQQCSPFGYCAPAPRPTHGYRVSRPQPRRPQYSAYNNFFSQVDELLSEIDREAQRQAQIEAHREALREAYRQRQLQRKRALRAEFQVNQVEQGWQIDGEIQGFSQDNINIEAVDEQTLKIAGNTHWQAEESQQQIQRQQAQIEAEPASALAADEQPAATPMQEEAEVETTTEADTTTTGVATPDTDSDSDSVSDTSSHKSYQPTVEDDFEDIANDFPNSRPASPTDAEPREPKGKEKAVEEHTCTELEAKTETAVVAQPQVEVPAVQQQQPQEQPGQQEQQERVHGSFERTFRFPERIDVNNVSASFKEGVLRVVVPRAQKVQGRRIAIL</sequence>
<reference evidence="6" key="1">
    <citation type="submission" date="2021-07" db="EMBL/GenBank/DDBJ databases">
        <title>Genome Resource of American Ginseng Black Spot Pathogen Alternaria panax.</title>
        <authorList>
            <person name="Qiu C."/>
            <person name="Wang W."/>
            <person name="Liu Z."/>
        </authorList>
    </citation>
    <scope>NUCLEOTIDE SEQUENCE</scope>
    <source>
        <strain evidence="6">BNCC115425</strain>
    </source>
</reference>
<evidence type="ECO:0000313" key="6">
    <source>
        <dbReference type="EMBL" id="KAG9186356.1"/>
    </source>
</evidence>
<evidence type="ECO:0000256" key="3">
    <source>
        <dbReference type="RuleBase" id="RU003616"/>
    </source>
</evidence>
<keyword evidence="7" id="KW-1185">Reference proteome</keyword>
<dbReference type="InterPro" id="IPR008978">
    <property type="entry name" value="HSP20-like_chaperone"/>
</dbReference>
<accession>A0AAD4I795</accession>
<keyword evidence="1" id="KW-0346">Stress response</keyword>
<feature type="compositionally biased region" description="Low complexity" evidence="4">
    <location>
        <begin position="186"/>
        <end position="198"/>
    </location>
</feature>
<proteinExistence type="inferred from homology"/>
<dbReference type="Pfam" id="PF00011">
    <property type="entry name" value="HSP20"/>
    <property type="match status" value="1"/>
</dbReference>
<dbReference type="InterPro" id="IPR002068">
    <property type="entry name" value="A-crystallin/Hsp20_dom"/>
</dbReference>
<feature type="compositionally biased region" description="Low complexity" evidence="4">
    <location>
        <begin position="268"/>
        <end position="293"/>
    </location>
</feature>